<protein>
    <submittedName>
        <fullName evidence="2">Stage V sporulation protein AC</fullName>
    </submittedName>
</protein>
<evidence type="ECO:0000313" key="3">
    <source>
        <dbReference type="Proteomes" id="UP001240171"/>
    </source>
</evidence>
<feature type="transmembrane region" description="Helical" evidence="1">
    <location>
        <begin position="140"/>
        <end position="162"/>
    </location>
</feature>
<feature type="transmembrane region" description="Helical" evidence="1">
    <location>
        <begin position="38"/>
        <end position="59"/>
    </location>
</feature>
<comment type="caution">
    <text evidence="2">The sequence shown here is derived from an EMBL/GenBank/DDBJ whole genome shotgun (WGS) entry which is preliminary data.</text>
</comment>
<evidence type="ECO:0000256" key="1">
    <source>
        <dbReference type="SAM" id="Phobius"/>
    </source>
</evidence>
<dbReference type="Pfam" id="PF03862">
    <property type="entry name" value="SpoVAC_SpoVAEB"/>
    <property type="match status" value="1"/>
</dbReference>
<accession>A0ABT9CC14</accession>
<reference evidence="2 3" key="1">
    <citation type="submission" date="2023-07" db="EMBL/GenBank/DDBJ databases">
        <title>Paenibacillus sp. JX-17 nov. isolated from soil.</title>
        <authorList>
            <person name="Wan Y."/>
            <person name="Liu B."/>
        </authorList>
    </citation>
    <scope>NUCLEOTIDE SEQUENCE [LARGE SCALE GENOMIC DNA]</scope>
    <source>
        <strain evidence="2 3">JX-17</strain>
    </source>
</reference>
<gene>
    <name evidence="2" type="primary">spoVAC</name>
    <name evidence="2" type="ORF">Q5741_03720</name>
</gene>
<dbReference type="RefSeq" id="WP_305022680.1">
    <property type="nucleotide sequence ID" value="NZ_JAUQTB010000001.1"/>
</dbReference>
<dbReference type="PANTHER" id="PTHR38450:SF1">
    <property type="entry name" value="STAGE V SPORULATION PROTEIN AC"/>
    <property type="match status" value="1"/>
</dbReference>
<dbReference type="Proteomes" id="UP001240171">
    <property type="component" value="Unassembled WGS sequence"/>
</dbReference>
<organism evidence="2 3">
    <name type="scientific">Paenibacillus lacisoli</name>
    <dbReference type="NCBI Taxonomy" id="3064525"/>
    <lineage>
        <taxon>Bacteria</taxon>
        <taxon>Bacillati</taxon>
        <taxon>Bacillota</taxon>
        <taxon>Bacilli</taxon>
        <taxon>Bacillales</taxon>
        <taxon>Paenibacillaceae</taxon>
        <taxon>Paenibacillus</taxon>
    </lineage>
</organism>
<dbReference type="NCBIfam" id="TIGR02838">
    <property type="entry name" value="spore_V_AC"/>
    <property type="match status" value="1"/>
</dbReference>
<keyword evidence="1" id="KW-1133">Transmembrane helix</keyword>
<keyword evidence="3" id="KW-1185">Reference proteome</keyword>
<dbReference type="PANTHER" id="PTHR38450">
    <property type="entry name" value="STAGE V SPORULATION PROTEIN AC-RELATED"/>
    <property type="match status" value="1"/>
</dbReference>
<evidence type="ECO:0000313" key="2">
    <source>
        <dbReference type="EMBL" id="MDO7905517.1"/>
    </source>
</evidence>
<proteinExistence type="predicted"/>
<keyword evidence="1" id="KW-0812">Transmembrane</keyword>
<sequence length="169" mass="17483">MSSTTQQGGGIRKESPALSLSQEEYKSIAKKHEPKRKAFANCLRAFVVGGLICVLGQAIIEFFKAAFDMTAKEASNPTVAVLVLISVILTSLGVYDKMAQFSGAGTSVPVTGFANSMCSAALEHRSEGLVLGVGGNMFKVAGAVIVFGAVAAFIIGIIYAVLGVGGNHL</sequence>
<dbReference type="EMBL" id="JAUQTB010000001">
    <property type="protein sequence ID" value="MDO7905517.1"/>
    <property type="molecule type" value="Genomic_DNA"/>
</dbReference>
<dbReference type="InterPro" id="IPR005562">
    <property type="entry name" value="SpoVA"/>
</dbReference>
<keyword evidence="1" id="KW-0472">Membrane</keyword>
<dbReference type="InterPro" id="IPR014203">
    <property type="entry name" value="Spore_V_AC"/>
</dbReference>
<name>A0ABT9CC14_9BACL</name>
<feature type="transmembrane region" description="Helical" evidence="1">
    <location>
        <begin position="79"/>
        <end position="95"/>
    </location>
</feature>